<dbReference type="EMBL" id="HG994580">
    <property type="protein sequence ID" value="CAF2756138.1"/>
    <property type="molecule type" value="Genomic_DNA"/>
</dbReference>
<dbReference type="Proteomes" id="UP000675881">
    <property type="component" value="Chromosome 1"/>
</dbReference>
<keyword evidence="2" id="KW-1185">Reference proteome</keyword>
<dbReference type="AlphaFoldDB" id="A0A7R8CBS8"/>
<protein>
    <submittedName>
        <fullName evidence="1">(salmon louse) hypothetical protein</fullName>
    </submittedName>
</protein>
<evidence type="ECO:0000313" key="2">
    <source>
        <dbReference type="Proteomes" id="UP000675881"/>
    </source>
</evidence>
<accession>A0A7R8CBS8</accession>
<organism evidence="1 2">
    <name type="scientific">Lepeophtheirus salmonis</name>
    <name type="common">Salmon louse</name>
    <name type="synonym">Caligus salmonis</name>
    <dbReference type="NCBI Taxonomy" id="72036"/>
    <lineage>
        <taxon>Eukaryota</taxon>
        <taxon>Metazoa</taxon>
        <taxon>Ecdysozoa</taxon>
        <taxon>Arthropoda</taxon>
        <taxon>Crustacea</taxon>
        <taxon>Multicrustacea</taxon>
        <taxon>Hexanauplia</taxon>
        <taxon>Copepoda</taxon>
        <taxon>Siphonostomatoida</taxon>
        <taxon>Caligidae</taxon>
        <taxon>Lepeophtheirus</taxon>
    </lineage>
</organism>
<proteinExistence type="predicted"/>
<evidence type="ECO:0000313" key="1">
    <source>
        <dbReference type="EMBL" id="CAF2756138.1"/>
    </source>
</evidence>
<reference evidence="1" key="1">
    <citation type="submission" date="2021-02" db="EMBL/GenBank/DDBJ databases">
        <authorList>
            <person name="Bekaert M."/>
        </authorList>
    </citation>
    <scope>NUCLEOTIDE SEQUENCE</scope>
    <source>
        <strain evidence="1">IoA-00</strain>
    </source>
</reference>
<gene>
    <name evidence="1" type="ORF">LSAA_807</name>
</gene>
<name>A0A7R8CBS8_LEPSM</name>
<sequence>MYQYSDDPGRDHGCGIHVRLFIKGMKLDSCSWTLDTGNGWAPLTEDRKWKPAIGLVNGQLIVATGGNYGDNRIEVYDGERHWTLRRDKLRYKREYAGHTKVPHYWFPHCRF</sequence>